<gene>
    <name evidence="1" type="ORF">L2E82_18048</name>
</gene>
<accession>A0ACB9FAK3</accession>
<name>A0ACB9FAK3_CICIN</name>
<reference evidence="1 2" key="2">
    <citation type="journal article" date="2022" name="Mol. Ecol. Resour.">
        <title>The genomes of chicory, endive, great burdock and yacon provide insights into Asteraceae paleo-polyploidization history and plant inulin production.</title>
        <authorList>
            <person name="Fan W."/>
            <person name="Wang S."/>
            <person name="Wang H."/>
            <person name="Wang A."/>
            <person name="Jiang F."/>
            <person name="Liu H."/>
            <person name="Zhao H."/>
            <person name="Xu D."/>
            <person name="Zhang Y."/>
        </authorList>
    </citation>
    <scope>NUCLEOTIDE SEQUENCE [LARGE SCALE GENOMIC DNA]</scope>
    <source>
        <strain evidence="2">cv. Punajuju</strain>
        <tissue evidence="1">Leaves</tissue>
    </source>
</reference>
<dbReference type="Proteomes" id="UP001055811">
    <property type="component" value="Linkage Group LG03"/>
</dbReference>
<keyword evidence="2" id="KW-1185">Reference proteome</keyword>
<comment type="caution">
    <text evidence="1">The sequence shown here is derived from an EMBL/GenBank/DDBJ whole genome shotgun (WGS) entry which is preliminary data.</text>
</comment>
<organism evidence="1 2">
    <name type="scientific">Cichorium intybus</name>
    <name type="common">Chicory</name>
    <dbReference type="NCBI Taxonomy" id="13427"/>
    <lineage>
        <taxon>Eukaryota</taxon>
        <taxon>Viridiplantae</taxon>
        <taxon>Streptophyta</taxon>
        <taxon>Embryophyta</taxon>
        <taxon>Tracheophyta</taxon>
        <taxon>Spermatophyta</taxon>
        <taxon>Magnoliopsida</taxon>
        <taxon>eudicotyledons</taxon>
        <taxon>Gunneridae</taxon>
        <taxon>Pentapetalae</taxon>
        <taxon>asterids</taxon>
        <taxon>campanulids</taxon>
        <taxon>Asterales</taxon>
        <taxon>Asteraceae</taxon>
        <taxon>Cichorioideae</taxon>
        <taxon>Cichorieae</taxon>
        <taxon>Cichoriinae</taxon>
        <taxon>Cichorium</taxon>
    </lineage>
</organism>
<reference evidence="2" key="1">
    <citation type="journal article" date="2022" name="Mol. Ecol. Resour.">
        <title>The genomes of chicory, endive, great burdock and yacon provide insights into Asteraceae palaeo-polyploidization history and plant inulin production.</title>
        <authorList>
            <person name="Fan W."/>
            <person name="Wang S."/>
            <person name="Wang H."/>
            <person name="Wang A."/>
            <person name="Jiang F."/>
            <person name="Liu H."/>
            <person name="Zhao H."/>
            <person name="Xu D."/>
            <person name="Zhang Y."/>
        </authorList>
    </citation>
    <scope>NUCLEOTIDE SEQUENCE [LARGE SCALE GENOMIC DNA]</scope>
    <source>
        <strain evidence="2">cv. Punajuju</strain>
    </source>
</reference>
<proteinExistence type="predicted"/>
<sequence>MPIEPPLRTAPFGSTQRIRVSSPTPSFRRYQSESNPTQTPNLSLSGSALVEDLLLISINISARTALGFFH</sequence>
<evidence type="ECO:0000313" key="1">
    <source>
        <dbReference type="EMBL" id="KAI3767697.1"/>
    </source>
</evidence>
<protein>
    <submittedName>
        <fullName evidence="1">Uncharacterized protein</fullName>
    </submittedName>
</protein>
<dbReference type="EMBL" id="CM042011">
    <property type="protein sequence ID" value="KAI3767697.1"/>
    <property type="molecule type" value="Genomic_DNA"/>
</dbReference>
<evidence type="ECO:0000313" key="2">
    <source>
        <dbReference type="Proteomes" id="UP001055811"/>
    </source>
</evidence>